<dbReference type="GO" id="GO:0016837">
    <property type="term" value="F:carbon-oxygen lyase activity, acting on polysaccharides"/>
    <property type="evidence" value="ECO:0007669"/>
    <property type="project" value="TreeGrafter"/>
</dbReference>
<keyword evidence="3 4" id="KW-0732">Signal</keyword>
<dbReference type="AlphaFoldDB" id="A0A561ESB2"/>
<evidence type="ECO:0000259" key="5">
    <source>
        <dbReference type="PROSITE" id="PS50093"/>
    </source>
</evidence>
<dbReference type="CDD" id="cd00146">
    <property type="entry name" value="PKD"/>
    <property type="match status" value="1"/>
</dbReference>
<protein>
    <submittedName>
        <fullName evidence="6">Parallel beta-helix repeat protein</fullName>
    </submittedName>
</protein>
<dbReference type="EMBL" id="VIVR01000001">
    <property type="protein sequence ID" value="TWE18481.1"/>
    <property type="molecule type" value="Genomic_DNA"/>
</dbReference>
<feature type="signal peptide" evidence="4">
    <location>
        <begin position="1"/>
        <end position="28"/>
    </location>
</feature>
<evidence type="ECO:0000256" key="2">
    <source>
        <dbReference type="ARBA" id="ARBA00022525"/>
    </source>
</evidence>
<comment type="caution">
    <text evidence="6">The sequence shown here is derived from an EMBL/GenBank/DDBJ whole genome shotgun (WGS) entry which is preliminary data.</text>
</comment>
<name>A0A561ESB2_9ACTN</name>
<dbReference type="PANTHER" id="PTHR40088">
    <property type="entry name" value="PECTATE LYASE (EUROFUNG)"/>
    <property type="match status" value="1"/>
</dbReference>
<dbReference type="Pfam" id="PF18911">
    <property type="entry name" value="PKD_4"/>
    <property type="match status" value="1"/>
</dbReference>
<evidence type="ECO:0000313" key="7">
    <source>
        <dbReference type="Proteomes" id="UP000318416"/>
    </source>
</evidence>
<dbReference type="InterPro" id="IPR039448">
    <property type="entry name" value="Beta_helix"/>
</dbReference>
<dbReference type="InterPro" id="IPR006626">
    <property type="entry name" value="PbH1"/>
</dbReference>
<feature type="domain" description="PKD" evidence="5">
    <location>
        <begin position="430"/>
        <end position="472"/>
    </location>
</feature>
<dbReference type="InterPro" id="IPR013783">
    <property type="entry name" value="Ig-like_fold"/>
</dbReference>
<gene>
    <name evidence="6" type="ORF">FB465_3558</name>
</gene>
<dbReference type="PROSITE" id="PS50093">
    <property type="entry name" value="PKD"/>
    <property type="match status" value="1"/>
</dbReference>
<dbReference type="GO" id="GO:0005975">
    <property type="term" value="P:carbohydrate metabolic process"/>
    <property type="evidence" value="ECO:0007669"/>
    <property type="project" value="UniProtKB-ARBA"/>
</dbReference>
<dbReference type="OrthoDB" id="3275941at2"/>
<feature type="chain" id="PRO_5022070776" evidence="4">
    <location>
        <begin position="29"/>
        <end position="951"/>
    </location>
</feature>
<organism evidence="6 7">
    <name type="scientific">Kitasatospora atroaurantiaca</name>
    <dbReference type="NCBI Taxonomy" id="285545"/>
    <lineage>
        <taxon>Bacteria</taxon>
        <taxon>Bacillati</taxon>
        <taxon>Actinomycetota</taxon>
        <taxon>Actinomycetes</taxon>
        <taxon>Kitasatosporales</taxon>
        <taxon>Streptomycetaceae</taxon>
        <taxon>Kitasatospora</taxon>
    </lineage>
</organism>
<dbReference type="InterPro" id="IPR035986">
    <property type="entry name" value="PKD_dom_sf"/>
</dbReference>
<dbReference type="SMART" id="SM00710">
    <property type="entry name" value="PbH1"/>
    <property type="match status" value="6"/>
</dbReference>
<dbReference type="Gene3D" id="2.60.40.10">
    <property type="entry name" value="Immunoglobulins"/>
    <property type="match status" value="1"/>
</dbReference>
<keyword evidence="2" id="KW-0964">Secreted</keyword>
<proteinExistence type="predicted"/>
<dbReference type="InterPro" id="IPR052052">
    <property type="entry name" value="Polysaccharide_Lyase_9"/>
</dbReference>
<evidence type="ECO:0000313" key="6">
    <source>
        <dbReference type="EMBL" id="TWE18481.1"/>
    </source>
</evidence>
<dbReference type="Proteomes" id="UP000318416">
    <property type="component" value="Unassembled WGS sequence"/>
</dbReference>
<sequence>MRQRTLAGSVATVAALLGLGLPAVPASADATTLYVNNNQTANCSDTGAAAGTQAQPYCTIQAAADAAQPDQTVLITAGAYNERVKPTHSGTQGHPITFTRGPGVGDYQTLEVEIGDVRSVPGTPAAPGFNFDGVHDITLRGLRFLELPQSSVSITGSARITLDRNQFDGNSAATAPAVNLTGADSAVTVSRNHFWGNFGTGVAVGQGVHDADITTNEIRATFAPGVTVDGAVGTLVTNNTISDSYCQSIAVTGAATGTVIENNVTRKAAATQARANCDPGTGLAEILVSADAAPGTKYDYNLVHPDSGVTPYRWAGTAYATADALHTATGAGAHDLNSDPKLGYPFEPGPGSPAIDSADSDVPGLPDTDLLGHKPIDDPDVANTGTGVRDRGAYETQFGTSVELTLKNGAGPAPLSTDVTATVDNAWSAPFTYTFDFGDGSAPQVSSSPTVTHVYTTPGSYTPKVSVTDGSGFSLSGSMRFDNSVFVGTPGPLRPKLTITPVQPVAGSDNNKAALSYQYSTAGTLTPYPITKTTIDWGADNKEWWYVECCVPNGTTYHYPGVRTVTLTMTDSNGDTVSVSQQLDVEYAPSGYTPIAPTRVMDTRVDGTRSWDTGNHPGEKALYLDQHYLHGIAPAGTTAVVLNVTVVKPSRPGFLSVEPDDTNKPSSSALNFVPAQTVANLVTAPVGPGGKVVLWTNSDDFDVVVDAVGYYSPLSNGKFTAHDPQRLLDTRDPGKSAIGLDSTVDVQVAGVNGVPADATAAVLNLTATRPTAGGYLTAYPAGGDRGNTSSLNFVAGDTIANQAIVPIGKDGKVSIYNHFGNTHAVVDLFGYYSPSGDALYHPLNPSRLLDTRSNGGSPLGSDATVGITGIPAGATAAVLNVTSTQSDTGGYFTLYPHGIDKPLASNLNFVPGETIPNHVTVPVGQNSQVDLYNFGGHSHAIADLYGYFAKP</sequence>
<dbReference type="InterPro" id="IPR022409">
    <property type="entry name" value="PKD/Chitinase_dom"/>
</dbReference>
<accession>A0A561ESB2</accession>
<dbReference type="RefSeq" id="WP_145791790.1">
    <property type="nucleotide sequence ID" value="NZ_BAAABR010000006.1"/>
</dbReference>
<dbReference type="SMART" id="SM00089">
    <property type="entry name" value="PKD"/>
    <property type="match status" value="1"/>
</dbReference>
<dbReference type="Pfam" id="PF13229">
    <property type="entry name" value="Beta_helix"/>
    <property type="match status" value="1"/>
</dbReference>
<dbReference type="PANTHER" id="PTHR40088:SF2">
    <property type="entry name" value="SECRETED SUGAR HYDROLASE"/>
    <property type="match status" value="1"/>
</dbReference>
<dbReference type="InterPro" id="IPR000601">
    <property type="entry name" value="PKD_dom"/>
</dbReference>
<reference evidence="6 7" key="1">
    <citation type="submission" date="2019-06" db="EMBL/GenBank/DDBJ databases">
        <title>Sequencing the genomes of 1000 actinobacteria strains.</title>
        <authorList>
            <person name="Klenk H.-P."/>
        </authorList>
    </citation>
    <scope>NUCLEOTIDE SEQUENCE [LARGE SCALE GENOMIC DNA]</scope>
    <source>
        <strain evidence="6 7">DSM 41649</strain>
    </source>
</reference>
<dbReference type="SUPFAM" id="SSF49299">
    <property type="entry name" value="PKD domain"/>
    <property type="match status" value="1"/>
</dbReference>
<dbReference type="InterPro" id="IPR012334">
    <property type="entry name" value="Pectin_lyas_fold"/>
</dbReference>
<evidence type="ECO:0000256" key="3">
    <source>
        <dbReference type="ARBA" id="ARBA00022729"/>
    </source>
</evidence>
<dbReference type="InterPro" id="IPR011050">
    <property type="entry name" value="Pectin_lyase_fold/virulence"/>
</dbReference>
<dbReference type="Gene3D" id="2.160.20.10">
    <property type="entry name" value="Single-stranded right-handed beta-helix, Pectin lyase-like"/>
    <property type="match status" value="1"/>
</dbReference>
<evidence type="ECO:0000256" key="4">
    <source>
        <dbReference type="SAM" id="SignalP"/>
    </source>
</evidence>
<dbReference type="GO" id="GO:0005576">
    <property type="term" value="C:extracellular region"/>
    <property type="evidence" value="ECO:0007669"/>
    <property type="project" value="UniProtKB-SubCell"/>
</dbReference>
<dbReference type="SUPFAM" id="SSF51126">
    <property type="entry name" value="Pectin lyase-like"/>
    <property type="match status" value="1"/>
</dbReference>
<evidence type="ECO:0000256" key="1">
    <source>
        <dbReference type="ARBA" id="ARBA00004613"/>
    </source>
</evidence>
<comment type="subcellular location">
    <subcellularLocation>
        <location evidence="1">Secreted</location>
    </subcellularLocation>
</comment>
<keyword evidence="7" id="KW-1185">Reference proteome</keyword>